<accession>A0ABD1CFA3</accession>
<evidence type="ECO:0000313" key="6">
    <source>
        <dbReference type="EMBL" id="KAL1375082.1"/>
    </source>
</evidence>
<evidence type="ECO:0000256" key="4">
    <source>
        <dbReference type="RuleBase" id="RU000670"/>
    </source>
</evidence>
<dbReference type="AlphaFoldDB" id="A0ABD1CFA3"/>
<dbReference type="GO" id="GO:0015935">
    <property type="term" value="C:small ribosomal subunit"/>
    <property type="evidence" value="ECO:0007669"/>
    <property type="project" value="UniProtKB-ARBA"/>
</dbReference>
<keyword evidence="3 4" id="KW-0687">Ribonucleoprotein</keyword>
<dbReference type="PROSITE" id="PS01189">
    <property type="entry name" value="RIBOSOMAL_S12E"/>
    <property type="match status" value="1"/>
</dbReference>
<reference evidence="6 7" key="1">
    <citation type="submission" date="2024-05" db="EMBL/GenBank/DDBJ databases">
        <title>Culex pipiens pipiens assembly and annotation.</title>
        <authorList>
            <person name="Alout H."/>
            <person name="Durand T."/>
        </authorList>
    </citation>
    <scope>NUCLEOTIDE SEQUENCE [LARGE SCALE GENOMIC DNA]</scope>
    <source>
        <strain evidence="6">HA-2024</strain>
        <tissue evidence="6">Whole body</tissue>
    </source>
</reference>
<dbReference type="EMBL" id="JBEHCU010012799">
    <property type="protein sequence ID" value="KAL1375082.1"/>
    <property type="molecule type" value="Genomic_DNA"/>
</dbReference>
<gene>
    <name evidence="6" type="ORF">pipiens_017714</name>
</gene>
<name>A0ABD1CFA3_CULPP</name>
<evidence type="ECO:0000256" key="1">
    <source>
        <dbReference type="ARBA" id="ARBA00005824"/>
    </source>
</evidence>
<sequence>MAAVSGCWNTFRLIREKNPKMSDVEVEAPVAPVDGTMDVNTALQEVLKKSLIADGLVHGIHEACKALDKRQAVLCILAESCDEPQYKKLITALCNEHQIPLIRVDSNKKLGEWSGLCKIDKEGKPRKICGASCVVLKAYGEETPAHDVIKEHLKQLRQSS</sequence>
<dbReference type="InterPro" id="IPR047860">
    <property type="entry name" value="Ribosomal_eS12_CS"/>
</dbReference>
<organism evidence="6 7">
    <name type="scientific">Culex pipiens pipiens</name>
    <name type="common">Northern house mosquito</name>
    <dbReference type="NCBI Taxonomy" id="38569"/>
    <lineage>
        <taxon>Eukaryota</taxon>
        <taxon>Metazoa</taxon>
        <taxon>Ecdysozoa</taxon>
        <taxon>Arthropoda</taxon>
        <taxon>Hexapoda</taxon>
        <taxon>Insecta</taxon>
        <taxon>Pterygota</taxon>
        <taxon>Neoptera</taxon>
        <taxon>Endopterygota</taxon>
        <taxon>Diptera</taxon>
        <taxon>Nematocera</taxon>
        <taxon>Culicoidea</taxon>
        <taxon>Culicidae</taxon>
        <taxon>Culicinae</taxon>
        <taxon>Culicini</taxon>
        <taxon>Culex</taxon>
        <taxon>Culex</taxon>
    </lineage>
</organism>
<evidence type="ECO:0000313" key="7">
    <source>
        <dbReference type="Proteomes" id="UP001562425"/>
    </source>
</evidence>
<feature type="domain" description="Ribosomal protein eL8/eL30/eS12/Gadd45" evidence="5">
    <location>
        <begin position="42"/>
        <end position="135"/>
    </location>
</feature>
<dbReference type="InterPro" id="IPR000530">
    <property type="entry name" value="Ribosomal_eS12"/>
</dbReference>
<evidence type="ECO:0000256" key="2">
    <source>
        <dbReference type="ARBA" id="ARBA00022980"/>
    </source>
</evidence>
<dbReference type="Proteomes" id="UP001562425">
    <property type="component" value="Unassembled WGS sequence"/>
</dbReference>
<dbReference type="PRINTS" id="PR00972">
    <property type="entry name" value="RIBSOMALS12E"/>
</dbReference>
<protein>
    <recommendedName>
        <fullName evidence="4">40S ribosomal protein S12</fullName>
    </recommendedName>
</protein>
<dbReference type="Gene3D" id="3.30.1330.30">
    <property type="match status" value="1"/>
</dbReference>
<keyword evidence="2 4" id="KW-0689">Ribosomal protein</keyword>
<dbReference type="PANTHER" id="PTHR11843">
    <property type="entry name" value="40S RIBOSOMAL PROTEIN S12"/>
    <property type="match status" value="1"/>
</dbReference>
<dbReference type="GO" id="GO:0022626">
    <property type="term" value="C:cytosolic ribosome"/>
    <property type="evidence" value="ECO:0007669"/>
    <property type="project" value="UniProtKB-ARBA"/>
</dbReference>
<comment type="similarity">
    <text evidence="1 4">Belongs to the eukaryotic ribosomal protein eS12 family.</text>
</comment>
<dbReference type="FunFam" id="3.30.1330.30:FF:000005">
    <property type="entry name" value="40S ribosomal protein S12"/>
    <property type="match status" value="1"/>
</dbReference>
<dbReference type="Pfam" id="PF01248">
    <property type="entry name" value="Ribosomal_L7Ae"/>
    <property type="match status" value="1"/>
</dbReference>
<keyword evidence="7" id="KW-1185">Reference proteome</keyword>
<evidence type="ECO:0000256" key="3">
    <source>
        <dbReference type="ARBA" id="ARBA00023274"/>
    </source>
</evidence>
<dbReference type="InterPro" id="IPR029064">
    <property type="entry name" value="Ribosomal_eL30-like_sf"/>
</dbReference>
<proteinExistence type="inferred from homology"/>
<dbReference type="SUPFAM" id="SSF55315">
    <property type="entry name" value="L30e-like"/>
    <property type="match status" value="1"/>
</dbReference>
<dbReference type="InterPro" id="IPR004038">
    <property type="entry name" value="Ribosomal_eL8/eL30/eS12/Gad45"/>
</dbReference>
<comment type="caution">
    <text evidence="6">The sequence shown here is derived from an EMBL/GenBank/DDBJ whole genome shotgun (WGS) entry which is preliminary data.</text>
</comment>
<evidence type="ECO:0000259" key="5">
    <source>
        <dbReference type="Pfam" id="PF01248"/>
    </source>
</evidence>